<keyword evidence="9" id="KW-1278">Translocase</keyword>
<dbReference type="GO" id="GO:0005524">
    <property type="term" value="F:ATP binding"/>
    <property type="evidence" value="ECO:0007669"/>
    <property type="project" value="UniProtKB-KW"/>
</dbReference>
<feature type="domain" description="ABC transporter" evidence="11">
    <location>
        <begin position="5"/>
        <end position="239"/>
    </location>
</feature>
<dbReference type="CDD" id="cd03216">
    <property type="entry name" value="ABC_Carb_Monos_I"/>
    <property type="match status" value="1"/>
</dbReference>
<keyword evidence="2" id="KW-0813">Transport</keyword>
<accession>A0A7Y9IUV1</accession>
<dbReference type="InterPro" id="IPR017871">
    <property type="entry name" value="ABC_transporter-like_CS"/>
</dbReference>
<evidence type="ECO:0000313" key="13">
    <source>
        <dbReference type="Proteomes" id="UP000542125"/>
    </source>
</evidence>
<evidence type="ECO:0000256" key="2">
    <source>
        <dbReference type="ARBA" id="ARBA00022448"/>
    </source>
</evidence>
<feature type="domain" description="ABC transporter" evidence="11">
    <location>
        <begin position="256"/>
        <end position="500"/>
    </location>
</feature>
<evidence type="ECO:0000256" key="9">
    <source>
        <dbReference type="ARBA" id="ARBA00022967"/>
    </source>
</evidence>
<keyword evidence="3" id="KW-1003">Cell membrane</keyword>
<dbReference type="Pfam" id="PF00005">
    <property type="entry name" value="ABC_tran"/>
    <property type="match status" value="2"/>
</dbReference>
<dbReference type="PANTHER" id="PTHR43790">
    <property type="entry name" value="CARBOHYDRATE TRANSPORT ATP-BINDING PROTEIN MG119-RELATED"/>
    <property type="match status" value="1"/>
</dbReference>
<comment type="subcellular location">
    <subcellularLocation>
        <location evidence="1">Cell membrane</location>
        <topology evidence="1">Peripheral membrane protein</topology>
    </subcellularLocation>
</comment>
<dbReference type="GO" id="GO:0005886">
    <property type="term" value="C:plasma membrane"/>
    <property type="evidence" value="ECO:0007669"/>
    <property type="project" value="UniProtKB-SubCell"/>
</dbReference>
<evidence type="ECO:0000256" key="3">
    <source>
        <dbReference type="ARBA" id="ARBA00022475"/>
    </source>
</evidence>
<dbReference type="FunFam" id="3.40.50.300:FF:000127">
    <property type="entry name" value="Ribose import ATP-binding protein RbsA"/>
    <property type="match status" value="1"/>
</dbReference>
<dbReference type="InterPro" id="IPR050107">
    <property type="entry name" value="ABC_carbohydrate_import_ATPase"/>
</dbReference>
<dbReference type="PANTHER" id="PTHR43790:SF9">
    <property type="entry name" value="GALACTOFURANOSE TRANSPORTER ATP-BINDING PROTEIN YTFR"/>
    <property type="match status" value="1"/>
</dbReference>
<dbReference type="RefSeq" id="WP_179587182.1">
    <property type="nucleotide sequence ID" value="NZ_JACBYR010000001.1"/>
</dbReference>
<keyword evidence="6" id="KW-0677">Repeat</keyword>
<gene>
    <name evidence="12" type="ORF">FHW18_002757</name>
</gene>
<reference evidence="12 13" key="1">
    <citation type="submission" date="2020-07" db="EMBL/GenBank/DDBJ databases">
        <title>Genomic Encyclopedia of Type Strains, Phase IV (KMG-V): Genome sequencing to study the core and pangenomes of soil and plant-associated prokaryotes.</title>
        <authorList>
            <person name="Whitman W."/>
        </authorList>
    </citation>
    <scope>NUCLEOTIDE SEQUENCE [LARGE SCALE GENOMIC DNA]</scope>
    <source>
        <strain evidence="12 13">SAS40</strain>
    </source>
</reference>
<keyword evidence="5 12" id="KW-0762">Sugar transport</keyword>
<dbReference type="PROSITE" id="PS50893">
    <property type="entry name" value="ABC_TRANSPORTER_2"/>
    <property type="match status" value="2"/>
</dbReference>
<keyword evidence="10" id="KW-0472">Membrane</keyword>
<evidence type="ECO:0000256" key="5">
    <source>
        <dbReference type="ARBA" id="ARBA00022597"/>
    </source>
</evidence>
<dbReference type="InterPro" id="IPR027417">
    <property type="entry name" value="P-loop_NTPase"/>
</dbReference>
<sequence>MSTMLEMRGISKTYGAVRANRDIDLTVQRGEIVGLLGENGSGKSTLMKILFGMVRPDAGGIVYQGRELAVGSPKGALEAGIAMIHQHFTLVEAMTVTDNLMLGMQGGGAWLAPAAMAQRIREAGQRYGLAIDPDARVESLALGEKQRVEILKAILRGADLLILDEPTSILSPPEIAQLLDFLKRFRAEGRAVIFITHKLGEVLEVADQVVVLRDGQVVGAQSTQGATRQSLARLMVGRDPAPAAARVDTPPGRERLRVEGLGARDASGVQRLKDVSFTLRAGEVLAIAGIDGNGQGELADTLAGITRASGGAVFLDGVDITRGNARSRLAAGIAYLPADRSGTSLVQAMSLEDNLMLRDADQAPYSRAGVIDRRTARRIAKERLAQFNVRAASSIVAARTLSGGNQQKVALAREIGRAPDILIAFQPTWGLDPDSTRFVIQRVLALRDAGGAVIYISSELEEVLAVGDRIAVLSEGSLVDMLDRKDADIERLGLALAGSASKKVA</sequence>
<dbReference type="Proteomes" id="UP000542125">
    <property type="component" value="Unassembled WGS sequence"/>
</dbReference>
<evidence type="ECO:0000256" key="7">
    <source>
        <dbReference type="ARBA" id="ARBA00022741"/>
    </source>
</evidence>
<dbReference type="Gene3D" id="3.40.50.300">
    <property type="entry name" value="P-loop containing nucleotide triphosphate hydrolases"/>
    <property type="match status" value="2"/>
</dbReference>
<dbReference type="AlphaFoldDB" id="A0A7Y9IUV1"/>
<dbReference type="EMBL" id="JACBYR010000001">
    <property type="protein sequence ID" value="NYE83486.1"/>
    <property type="molecule type" value="Genomic_DNA"/>
</dbReference>
<comment type="caution">
    <text evidence="12">The sequence shown here is derived from an EMBL/GenBank/DDBJ whole genome shotgun (WGS) entry which is preliminary data.</text>
</comment>
<dbReference type="SMART" id="SM00382">
    <property type="entry name" value="AAA"/>
    <property type="match status" value="1"/>
</dbReference>
<keyword evidence="8 12" id="KW-0067">ATP-binding</keyword>
<keyword evidence="7" id="KW-0547">Nucleotide-binding</keyword>
<keyword evidence="13" id="KW-1185">Reference proteome</keyword>
<evidence type="ECO:0000259" key="11">
    <source>
        <dbReference type="PROSITE" id="PS50893"/>
    </source>
</evidence>
<dbReference type="GO" id="GO:0016887">
    <property type="term" value="F:ATP hydrolysis activity"/>
    <property type="evidence" value="ECO:0007669"/>
    <property type="project" value="InterPro"/>
</dbReference>
<evidence type="ECO:0000256" key="6">
    <source>
        <dbReference type="ARBA" id="ARBA00022737"/>
    </source>
</evidence>
<keyword evidence="4" id="KW-0997">Cell inner membrane</keyword>
<evidence type="ECO:0000256" key="4">
    <source>
        <dbReference type="ARBA" id="ARBA00022519"/>
    </source>
</evidence>
<organism evidence="12 13">
    <name type="scientific">Pigmentiphaga litoralis</name>
    <dbReference type="NCBI Taxonomy" id="516702"/>
    <lineage>
        <taxon>Bacteria</taxon>
        <taxon>Pseudomonadati</taxon>
        <taxon>Pseudomonadota</taxon>
        <taxon>Betaproteobacteria</taxon>
        <taxon>Burkholderiales</taxon>
        <taxon>Alcaligenaceae</taxon>
        <taxon>Pigmentiphaga</taxon>
    </lineage>
</organism>
<evidence type="ECO:0000256" key="1">
    <source>
        <dbReference type="ARBA" id="ARBA00004202"/>
    </source>
</evidence>
<dbReference type="InterPro" id="IPR003593">
    <property type="entry name" value="AAA+_ATPase"/>
</dbReference>
<evidence type="ECO:0000313" key="12">
    <source>
        <dbReference type="EMBL" id="NYE83486.1"/>
    </source>
</evidence>
<name>A0A7Y9IUV1_9BURK</name>
<proteinExistence type="predicted"/>
<evidence type="ECO:0000256" key="8">
    <source>
        <dbReference type="ARBA" id="ARBA00022840"/>
    </source>
</evidence>
<dbReference type="SUPFAM" id="SSF52540">
    <property type="entry name" value="P-loop containing nucleoside triphosphate hydrolases"/>
    <property type="match status" value="2"/>
</dbReference>
<protein>
    <submittedName>
        <fullName evidence="12">Simple sugar transport system ATP-binding protein</fullName>
    </submittedName>
</protein>
<dbReference type="InterPro" id="IPR003439">
    <property type="entry name" value="ABC_transporter-like_ATP-bd"/>
</dbReference>
<evidence type="ECO:0000256" key="10">
    <source>
        <dbReference type="ARBA" id="ARBA00023136"/>
    </source>
</evidence>
<dbReference type="CDD" id="cd03215">
    <property type="entry name" value="ABC_Carb_Monos_II"/>
    <property type="match status" value="1"/>
</dbReference>
<dbReference type="PROSITE" id="PS00211">
    <property type="entry name" value="ABC_TRANSPORTER_1"/>
    <property type="match status" value="2"/>
</dbReference>